<accession>A0A4S5BYS3</accession>
<evidence type="ECO:0000256" key="4">
    <source>
        <dbReference type="ARBA" id="ARBA00023002"/>
    </source>
</evidence>
<keyword evidence="5" id="KW-1015">Disulfide bond</keyword>
<evidence type="ECO:0000313" key="13">
    <source>
        <dbReference type="EMBL" id="THJ36471.1"/>
    </source>
</evidence>
<dbReference type="SUPFAM" id="SSF51905">
    <property type="entry name" value="FAD/NAD(P)-binding domain"/>
    <property type="match status" value="1"/>
</dbReference>
<dbReference type="GO" id="GO:0034599">
    <property type="term" value="P:cellular response to oxidative stress"/>
    <property type="evidence" value="ECO:0007669"/>
    <property type="project" value="TreeGrafter"/>
</dbReference>
<dbReference type="EMBL" id="SSWX01000001">
    <property type="protein sequence ID" value="THJ36471.1"/>
    <property type="molecule type" value="Genomic_DNA"/>
</dbReference>
<reference evidence="13 14" key="1">
    <citation type="submission" date="2019-04" db="EMBL/GenBank/DDBJ databases">
        <title>Lampropedia sp YIM MLB12 draf genome.</title>
        <authorList>
            <person name="Wang Y.-X."/>
        </authorList>
    </citation>
    <scope>NUCLEOTIDE SEQUENCE [LARGE SCALE GENOMIC DNA]</scope>
    <source>
        <strain evidence="13 14">YIM MLB12</strain>
    </source>
</reference>
<keyword evidence="3 8" id="KW-0274">FAD</keyword>
<evidence type="ECO:0000259" key="12">
    <source>
        <dbReference type="Pfam" id="PF07992"/>
    </source>
</evidence>
<keyword evidence="8" id="KW-0547">Nucleotide-binding</keyword>
<dbReference type="Gene3D" id="3.30.390.30">
    <property type="match status" value="1"/>
</dbReference>
<dbReference type="InterPro" id="IPR046952">
    <property type="entry name" value="GSHR/TRXR-like"/>
</dbReference>
<evidence type="ECO:0000256" key="9">
    <source>
        <dbReference type="PIRSR" id="PIRSR000350-4"/>
    </source>
</evidence>
<protein>
    <submittedName>
        <fullName evidence="13">Glutathione-disulfide reductase</fullName>
        <ecNumber evidence="13">1.8.1.7</ecNumber>
    </submittedName>
</protein>
<comment type="caution">
    <text evidence="13">The sequence shown here is derived from an EMBL/GenBank/DDBJ whole genome shotgun (WGS) entry which is preliminary data.</text>
</comment>
<keyword evidence="6 10" id="KW-0676">Redox-active center</keyword>
<evidence type="ECO:0000256" key="2">
    <source>
        <dbReference type="ARBA" id="ARBA00022630"/>
    </source>
</evidence>
<dbReference type="SUPFAM" id="SSF55424">
    <property type="entry name" value="FAD/NAD-linked reductases, dimerisation (C-terminal) domain"/>
    <property type="match status" value="1"/>
</dbReference>
<dbReference type="RefSeq" id="WP_136404730.1">
    <property type="nucleotide sequence ID" value="NZ_JARXRQ010000004.1"/>
</dbReference>
<keyword evidence="4 10" id="KW-0560">Oxidoreductase</keyword>
<dbReference type="InterPro" id="IPR012999">
    <property type="entry name" value="Pyr_OxRdtase_I_AS"/>
</dbReference>
<gene>
    <name evidence="13" type="primary">gorA</name>
    <name evidence="13" type="ORF">E8K88_00790</name>
</gene>
<dbReference type="AlphaFoldDB" id="A0A4S5BYS3"/>
<feature type="binding site" evidence="8">
    <location>
        <position position="303"/>
    </location>
    <ligand>
        <name>FAD</name>
        <dbReference type="ChEBI" id="CHEBI:57692"/>
    </ligand>
</feature>
<dbReference type="PROSITE" id="PS00076">
    <property type="entry name" value="PYRIDINE_REDOX_1"/>
    <property type="match status" value="1"/>
</dbReference>
<feature type="binding site" evidence="8">
    <location>
        <position position="262"/>
    </location>
    <ligand>
        <name>NAD(+)</name>
        <dbReference type="ChEBI" id="CHEBI:57540"/>
    </ligand>
</feature>
<evidence type="ECO:0000256" key="1">
    <source>
        <dbReference type="ARBA" id="ARBA00007532"/>
    </source>
</evidence>
<dbReference type="NCBIfam" id="NF004776">
    <property type="entry name" value="PRK06116.1"/>
    <property type="match status" value="1"/>
</dbReference>
<dbReference type="InterPro" id="IPR001100">
    <property type="entry name" value="Pyr_nuc-diS_OxRdtase"/>
</dbReference>
<feature type="active site" description="Proton acceptor" evidence="7">
    <location>
        <position position="435"/>
    </location>
</feature>
<dbReference type="Pfam" id="PF07992">
    <property type="entry name" value="Pyr_redox_2"/>
    <property type="match status" value="1"/>
</dbReference>
<evidence type="ECO:0000256" key="5">
    <source>
        <dbReference type="ARBA" id="ARBA00023157"/>
    </source>
</evidence>
<keyword evidence="14" id="KW-1185">Reference proteome</keyword>
<comment type="similarity">
    <text evidence="1 10">Belongs to the class-I pyridine nucleotide-disulfide oxidoreductase family.</text>
</comment>
<evidence type="ECO:0000256" key="6">
    <source>
        <dbReference type="ARBA" id="ARBA00023284"/>
    </source>
</evidence>
<dbReference type="PRINTS" id="PR00368">
    <property type="entry name" value="FADPNR"/>
</dbReference>
<dbReference type="PIRSF" id="PIRSF000350">
    <property type="entry name" value="Mercury_reductase_MerA"/>
    <property type="match status" value="1"/>
</dbReference>
<feature type="disulfide bond" description="Redox-active" evidence="9">
    <location>
        <begin position="44"/>
        <end position="49"/>
    </location>
</feature>
<dbReference type="EC" id="1.8.1.7" evidence="13"/>
<organism evidence="13 14">
    <name type="scientific">Lampropedia aestuarii</name>
    <dbReference type="NCBI Taxonomy" id="2562762"/>
    <lineage>
        <taxon>Bacteria</taxon>
        <taxon>Pseudomonadati</taxon>
        <taxon>Pseudomonadota</taxon>
        <taxon>Betaproteobacteria</taxon>
        <taxon>Burkholderiales</taxon>
        <taxon>Comamonadaceae</taxon>
        <taxon>Lampropedia</taxon>
    </lineage>
</organism>
<dbReference type="InterPro" id="IPR016156">
    <property type="entry name" value="FAD/NAD-linked_Rdtase_dimer_sf"/>
</dbReference>
<keyword evidence="2 10" id="KW-0285">Flavoprotein</keyword>
<dbReference type="PANTHER" id="PTHR42737">
    <property type="entry name" value="GLUTATHIONE REDUCTASE"/>
    <property type="match status" value="1"/>
</dbReference>
<evidence type="ECO:0000259" key="11">
    <source>
        <dbReference type="Pfam" id="PF02852"/>
    </source>
</evidence>
<dbReference type="GO" id="GO:0004362">
    <property type="term" value="F:glutathione-disulfide reductase (NADPH) activity"/>
    <property type="evidence" value="ECO:0007669"/>
    <property type="project" value="UniProtKB-EC"/>
</dbReference>
<dbReference type="Gene3D" id="3.50.50.60">
    <property type="entry name" value="FAD/NAD(P)-binding domain"/>
    <property type="match status" value="2"/>
</dbReference>
<evidence type="ECO:0000256" key="7">
    <source>
        <dbReference type="PIRSR" id="PIRSR000350-2"/>
    </source>
</evidence>
<dbReference type="InterPro" id="IPR023753">
    <property type="entry name" value="FAD/NAD-binding_dom"/>
</dbReference>
<evidence type="ECO:0000256" key="3">
    <source>
        <dbReference type="ARBA" id="ARBA00022827"/>
    </source>
</evidence>
<comment type="cofactor">
    <cofactor evidence="8">
        <name>FAD</name>
        <dbReference type="ChEBI" id="CHEBI:57692"/>
    </cofactor>
    <text evidence="8">Binds 1 FAD per subunit.</text>
</comment>
<feature type="binding site" evidence="8">
    <location>
        <position position="53"/>
    </location>
    <ligand>
        <name>FAD</name>
        <dbReference type="ChEBI" id="CHEBI:57692"/>
    </ligand>
</feature>
<name>A0A4S5BYS3_9BURK</name>
<evidence type="ECO:0000313" key="14">
    <source>
        <dbReference type="Proteomes" id="UP000306236"/>
    </source>
</evidence>
<dbReference type="GO" id="GO:0045454">
    <property type="term" value="P:cell redox homeostasis"/>
    <property type="evidence" value="ECO:0007669"/>
    <property type="project" value="InterPro"/>
</dbReference>
<dbReference type="GO" id="GO:0050660">
    <property type="term" value="F:flavin adenine dinucleotide binding"/>
    <property type="evidence" value="ECO:0007669"/>
    <property type="project" value="InterPro"/>
</dbReference>
<keyword evidence="8" id="KW-0520">NAD</keyword>
<sequence length="453" mass="47861">MTAKHHYDLIVIGAGSGGIAAARRAASYGANTLLVEGVRLGGTCVLRGCIPKKLLMYAAELQTAFSDAAAFGWTLGTGTFSMHDWKQAKDAELDRLEGIYQQMLNNAGVHVIHGHAQLAGHETVAVNGQHYHAKRIVIATGGKPARSAIPGLEQAWTSDELLNATALPASLLVLGAGYIAVELASILAALGVQVSMAFRSQLPLRGFDEDLRLRIAQALEHQGVVLHPNSHMRALEANSAGLSLHRMQADSLQAEAVLNATGRIPNTSQLGLDTVGIQTNSAGAIAVDADSRTQASGIWAIGDVTNRVNLTPVAIAEARAFADTEFGGQAVQVNHSNVASAVFCIPPAASVGLTEAQAAQQGPTDVYISEFRAMKKAFIGSQERTFMKLLVDRQSNQVLGMHMLGSDAPEIVQSLAIALSAGATKRDFDRTMALHPTAAEEFVLMREPARTIG</sequence>
<evidence type="ECO:0000256" key="8">
    <source>
        <dbReference type="PIRSR" id="PIRSR000350-3"/>
    </source>
</evidence>
<feature type="domain" description="FAD/NAD(P)-binding" evidence="12">
    <location>
        <begin position="7"/>
        <end position="318"/>
    </location>
</feature>
<dbReference type="GO" id="GO:0006749">
    <property type="term" value="P:glutathione metabolic process"/>
    <property type="evidence" value="ECO:0007669"/>
    <property type="project" value="TreeGrafter"/>
</dbReference>
<dbReference type="GO" id="GO:0005829">
    <property type="term" value="C:cytosol"/>
    <property type="evidence" value="ECO:0007669"/>
    <property type="project" value="TreeGrafter"/>
</dbReference>
<dbReference type="PRINTS" id="PR00411">
    <property type="entry name" value="PNDRDTASEI"/>
</dbReference>
<dbReference type="Proteomes" id="UP000306236">
    <property type="component" value="Unassembled WGS sequence"/>
</dbReference>
<dbReference type="InterPro" id="IPR036188">
    <property type="entry name" value="FAD/NAD-bd_sf"/>
</dbReference>
<evidence type="ECO:0000256" key="10">
    <source>
        <dbReference type="RuleBase" id="RU003691"/>
    </source>
</evidence>
<dbReference type="InterPro" id="IPR004099">
    <property type="entry name" value="Pyr_nucl-diS_OxRdtase_dimer"/>
</dbReference>
<dbReference type="Pfam" id="PF02852">
    <property type="entry name" value="Pyr_redox_dim"/>
    <property type="match status" value="1"/>
</dbReference>
<proteinExistence type="inferred from homology"/>
<dbReference type="PANTHER" id="PTHR42737:SF2">
    <property type="entry name" value="GLUTATHIONE REDUCTASE"/>
    <property type="match status" value="1"/>
</dbReference>
<feature type="domain" description="Pyridine nucleotide-disulphide oxidoreductase dimerisation" evidence="11">
    <location>
        <begin position="338"/>
        <end position="445"/>
    </location>
</feature>
<feature type="binding site" evidence="8">
    <location>
        <begin position="175"/>
        <end position="182"/>
    </location>
    <ligand>
        <name>NAD(+)</name>
        <dbReference type="ChEBI" id="CHEBI:57540"/>
    </ligand>
</feature>
<dbReference type="OrthoDB" id="178496at2"/>